<sequence>MIDEPDGFHSLNDNNPLPSSRRVENLGSSENPIVLGASPVETRATNEHTRGRATGTTRLTSRRKCPLGAYVEVSREFKVVASAHSVFSRLLTNPDLAHFLVIVAGDCEAAEASMLINTICSLSRRAAESEDGLFGRQDRLRGTNMRSAA</sequence>
<dbReference type="EMBL" id="UYYB01021863">
    <property type="protein sequence ID" value="VDM71749.1"/>
    <property type="molecule type" value="Genomic_DNA"/>
</dbReference>
<evidence type="ECO:0000313" key="2">
    <source>
        <dbReference type="EMBL" id="VDM71749.1"/>
    </source>
</evidence>
<name>A0A3P7IX66_STRVU</name>
<organism evidence="2 3">
    <name type="scientific">Strongylus vulgaris</name>
    <name type="common">Blood worm</name>
    <dbReference type="NCBI Taxonomy" id="40348"/>
    <lineage>
        <taxon>Eukaryota</taxon>
        <taxon>Metazoa</taxon>
        <taxon>Ecdysozoa</taxon>
        <taxon>Nematoda</taxon>
        <taxon>Chromadorea</taxon>
        <taxon>Rhabditida</taxon>
        <taxon>Rhabditina</taxon>
        <taxon>Rhabditomorpha</taxon>
        <taxon>Strongyloidea</taxon>
        <taxon>Strongylidae</taxon>
        <taxon>Strongylus</taxon>
    </lineage>
</organism>
<gene>
    <name evidence="2" type="ORF">SVUK_LOCUS6747</name>
</gene>
<accession>A0A3P7IX66</accession>
<protein>
    <submittedName>
        <fullName evidence="2">Uncharacterized protein</fullName>
    </submittedName>
</protein>
<keyword evidence="3" id="KW-1185">Reference proteome</keyword>
<dbReference type="OrthoDB" id="654191at2759"/>
<evidence type="ECO:0000256" key="1">
    <source>
        <dbReference type="SAM" id="MobiDB-lite"/>
    </source>
</evidence>
<dbReference type="Proteomes" id="UP000270094">
    <property type="component" value="Unassembled WGS sequence"/>
</dbReference>
<reference evidence="2 3" key="1">
    <citation type="submission" date="2018-11" db="EMBL/GenBank/DDBJ databases">
        <authorList>
            <consortium name="Pathogen Informatics"/>
        </authorList>
    </citation>
    <scope>NUCLEOTIDE SEQUENCE [LARGE SCALE GENOMIC DNA]</scope>
</reference>
<proteinExistence type="predicted"/>
<dbReference type="AlphaFoldDB" id="A0A3P7IX66"/>
<evidence type="ECO:0000313" key="3">
    <source>
        <dbReference type="Proteomes" id="UP000270094"/>
    </source>
</evidence>
<feature type="region of interest" description="Disordered" evidence="1">
    <location>
        <begin position="1"/>
        <end position="58"/>
    </location>
</feature>